<evidence type="ECO:0000313" key="2">
    <source>
        <dbReference type="EMBL" id="KAF5783614.1"/>
    </source>
</evidence>
<proteinExistence type="predicted"/>
<organism evidence="2 3">
    <name type="scientific">Helianthus annuus</name>
    <name type="common">Common sunflower</name>
    <dbReference type="NCBI Taxonomy" id="4232"/>
    <lineage>
        <taxon>Eukaryota</taxon>
        <taxon>Viridiplantae</taxon>
        <taxon>Streptophyta</taxon>
        <taxon>Embryophyta</taxon>
        <taxon>Tracheophyta</taxon>
        <taxon>Spermatophyta</taxon>
        <taxon>Magnoliopsida</taxon>
        <taxon>eudicotyledons</taxon>
        <taxon>Gunneridae</taxon>
        <taxon>Pentapetalae</taxon>
        <taxon>asterids</taxon>
        <taxon>campanulids</taxon>
        <taxon>Asterales</taxon>
        <taxon>Asteraceae</taxon>
        <taxon>Asteroideae</taxon>
        <taxon>Heliantheae alliance</taxon>
        <taxon>Heliantheae</taxon>
        <taxon>Helianthus</taxon>
    </lineage>
</organism>
<feature type="region of interest" description="Disordered" evidence="1">
    <location>
        <begin position="423"/>
        <end position="444"/>
    </location>
</feature>
<evidence type="ECO:0000256" key="1">
    <source>
        <dbReference type="SAM" id="MobiDB-lite"/>
    </source>
</evidence>
<dbReference type="InterPro" id="IPR029016">
    <property type="entry name" value="GAF-like_dom_sf"/>
</dbReference>
<dbReference type="PANTHER" id="PTHR32002">
    <property type="entry name" value="PROTEIN NLP8"/>
    <property type="match status" value="1"/>
</dbReference>
<dbReference type="Proteomes" id="UP000215914">
    <property type="component" value="Unassembled WGS sequence"/>
</dbReference>
<reference evidence="2" key="1">
    <citation type="journal article" date="2017" name="Nature">
        <title>The sunflower genome provides insights into oil metabolism, flowering and Asterid evolution.</title>
        <authorList>
            <person name="Badouin H."/>
            <person name="Gouzy J."/>
            <person name="Grassa C.J."/>
            <person name="Murat F."/>
            <person name="Staton S.E."/>
            <person name="Cottret L."/>
            <person name="Lelandais-Briere C."/>
            <person name="Owens G.L."/>
            <person name="Carrere S."/>
            <person name="Mayjonade B."/>
            <person name="Legrand L."/>
            <person name="Gill N."/>
            <person name="Kane N.C."/>
            <person name="Bowers J.E."/>
            <person name="Hubner S."/>
            <person name="Bellec A."/>
            <person name="Berard A."/>
            <person name="Berges H."/>
            <person name="Blanchet N."/>
            <person name="Boniface M.C."/>
            <person name="Brunel D."/>
            <person name="Catrice O."/>
            <person name="Chaidir N."/>
            <person name="Claudel C."/>
            <person name="Donnadieu C."/>
            <person name="Faraut T."/>
            <person name="Fievet G."/>
            <person name="Helmstetter N."/>
            <person name="King M."/>
            <person name="Knapp S.J."/>
            <person name="Lai Z."/>
            <person name="Le Paslier M.C."/>
            <person name="Lippi Y."/>
            <person name="Lorenzon L."/>
            <person name="Mandel J.R."/>
            <person name="Marage G."/>
            <person name="Marchand G."/>
            <person name="Marquand E."/>
            <person name="Bret-Mestries E."/>
            <person name="Morien E."/>
            <person name="Nambeesan S."/>
            <person name="Nguyen T."/>
            <person name="Pegot-Espagnet P."/>
            <person name="Pouilly N."/>
            <person name="Raftis F."/>
            <person name="Sallet E."/>
            <person name="Schiex T."/>
            <person name="Thomas J."/>
            <person name="Vandecasteele C."/>
            <person name="Vares D."/>
            <person name="Vear F."/>
            <person name="Vautrin S."/>
            <person name="Crespi M."/>
            <person name="Mangin B."/>
            <person name="Burke J.M."/>
            <person name="Salse J."/>
            <person name="Munos S."/>
            <person name="Vincourt P."/>
            <person name="Rieseberg L.H."/>
            <person name="Langlade N.B."/>
        </authorList>
    </citation>
    <scope>NUCLEOTIDE SEQUENCE</scope>
    <source>
        <tissue evidence="2">Leaves</tissue>
    </source>
</reference>
<dbReference type="InterPro" id="IPR045012">
    <property type="entry name" value="NLP"/>
</dbReference>
<dbReference type="PANTHER" id="PTHR32002:SF35">
    <property type="entry name" value="PROTEIN NLP6"/>
    <property type="match status" value="1"/>
</dbReference>
<reference evidence="2" key="2">
    <citation type="submission" date="2020-06" db="EMBL/GenBank/DDBJ databases">
        <title>Helianthus annuus Genome sequencing and assembly Release 2.</title>
        <authorList>
            <person name="Gouzy J."/>
            <person name="Langlade N."/>
            <person name="Munos S."/>
        </authorList>
    </citation>
    <scope>NUCLEOTIDE SEQUENCE</scope>
    <source>
        <tissue evidence="2">Leaves</tissue>
    </source>
</reference>
<keyword evidence="3" id="KW-1185">Reference proteome</keyword>
<evidence type="ECO:0000313" key="3">
    <source>
        <dbReference type="Proteomes" id="UP000215914"/>
    </source>
</evidence>
<comment type="caution">
    <text evidence="2">The sequence shown here is derived from an EMBL/GenBank/DDBJ whole genome shotgun (WGS) entry which is preliminary data.</text>
</comment>
<dbReference type="Gramene" id="mRNA:HanXRQr2_Chr11g0509981">
    <property type="protein sequence ID" value="mRNA:HanXRQr2_Chr11g0509981"/>
    <property type="gene ID" value="HanXRQr2_Chr11g0509981"/>
</dbReference>
<dbReference type="Gene3D" id="3.30.450.40">
    <property type="match status" value="1"/>
</dbReference>
<accession>A0A9K3HSI3</accession>
<dbReference type="EMBL" id="MNCJ02000326">
    <property type="protein sequence ID" value="KAF5783614.1"/>
    <property type="molecule type" value="Genomic_DNA"/>
</dbReference>
<name>A0A9K3HSI3_HELAN</name>
<dbReference type="GO" id="GO:0003700">
    <property type="term" value="F:DNA-binding transcription factor activity"/>
    <property type="evidence" value="ECO:0007669"/>
    <property type="project" value="InterPro"/>
</dbReference>
<dbReference type="AlphaFoldDB" id="A0A9K3HSI3"/>
<gene>
    <name evidence="2" type="ORF">HanXRQr2_Chr11g0509981</name>
</gene>
<sequence length="444" mass="50856">MTDLWPPCLNFDWINMTWICISFDRVHISLLLNSDLSNTKSRRVLESSEVGVQLRVHKLRVHKFDMDNAESDLFDDIDIDKYFQDSDIQVLHKLKVFHNNHVDQTRNVADIHIYQQICSALSAMRFYEQIISVQFWAAVVFGSQIVLTTCGQPFGFTMSTNEFWSYRVACLDHNSYVDCNKRVCIGLPGRVFLSMIPEWTNDVEKYNDKHYPQLQDAKRSKIQGSFSMPVIKDGKCIGVLEFAITNKRENFTHEMDEVRTALQNVGLQSSDQNESINFDTLENYSPVVESPSASKKGRYSKSKEITRNDITKLFGVPKAKATKICGIWHDHKTLAKNTFTKAHKRYGVDKWPCIRGEIVKSSAHKALIEHAEAFLKTSSDVARRIKHMNSQLMQDDNDDITFEGNLGDTPMDDLISNALETADGKRVREQVDESASPVNKRSRN</sequence>
<protein>
    <submittedName>
        <fullName evidence="2">GAF-like domain superfamily protein</fullName>
    </submittedName>
</protein>